<dbReference type="GO" id="GO:0046474">
    <property type="term" value="P:glycerophospholipid biosynthetic process"/>
    <property type="evidence" value="ECO:0007669"/>
    <property type="project" value="TreeGrafter"/>
</dbReference>
<dbReference type="InterPro" id="IPR000462">
    <property type="entry name" value="CDP-OH_P_trans"/>
</dbReference>
<evidence type="ECO:0000256" key="8">
    <source>
        <dbReference type="ARBA" id="ARBA00023136"/>
    </source>
</evidence>
<dbReference type="Proteomes" id="UP000178606">
    <property type="component" value="Unassembled WGS sequence"/>
</dbReference>
<dbReference type="EMBL" id="MFKF01000062">
    <property type="protein sequence ID" value="OGG55723.1"/>
    <property type="molecule type" value="Genomic_DNA"/>
</dbReference>
<evidence type="ECO:0000256" key="10">
    <source>
        <dbReference type="ARBA" id="ARBA00023264"/>
    </source>
</evidence>
<evidence type="ECO:0000256" key="3">
    <source>
        <dbReference type="ARBA" id="ARBA00022516"/>
    </source>
</evidence>
<dbReference type="EC" id="2.7.8.5" evidence="11"/>
<protein>
    <recommendedName>
        <fullName evidence="11">CDP-diacylglycerol--glycerol-3-phosphate 3-phosphatidyltransferase</fullName>
        <ecNumber evidence="11">2.7.8.5</ecNumber>
    </recommendedName>
</protein>
<dbReference type="InterPro" id="IPR043130">
    <property type="entry name" value="CDP-OH_PTrfase_TM_dom"/>
</dbReference>
<dbReference type="GO" id="GO:0008444">
    <property type="term" value="F:CDP-diacylglycerol-glycerol-3-phosphate 3-phosphatidyltransferase activity"/>
    <property type="evidence" value="ECO:0007669"/>
    <property type="project" value="UniProtKB-UniRule"/>
</dbReference>
<dbReference type="GO" id="GO:0016020">
    <property type="term" value="C:membrane"/>
    <property type="evidence" value="ECO:0007669"/>
    <property type="project" value="UniProtKB-SubCell"/>
</dbReference>
<evidence type="ECO:0000256" key="2">
    <source>
        <dbReference type="ARBA" id="ARBA00010441"/>
    </source>
</evidence>
<keyword evidence="7" id="KW-0443">Lipid metabolism</keyword>
<keyword evidence="8 13" id="KW-0472">Membrane</keyword>
<evidence type="ECO:0000256" key="11">
    <source>
        <dbReference type="NCBIfam" id="TIGR00560"/>
    </source>
</evidence>
<keyword evidence="3" id="KW-0444">Lipid biosynthesis</keyword>
<dbReference type="PIRSF" id="PIRSF000847">
    <property type="entry name" value="Phos_ph_gly_syn"/>
    <property type="match status" value="1"/>
</dbReference>
<keyword evidence="10" id="KW-1208">Phospholipid metabolism</keyword>
<dbReference type="PANTHER" id="PTHR14269:SF62">
    <property type="entry name" value="CDP-DIACYLGLYCEROL--GLYCEROL-3-PHOSPHATE 3-PHOSPHATIDYLTRANSFERASE 1, CHLOROPLASTIC"/>
    <property type="match status" value="1"/>
</dbReference>
<gene>
    <name evidence="14" type="ORF">A3F84_07680</name>
</gene>
<keyword evidence="6 13" id="KW-1133">Transmembrane helix</keyword>
<feature type="transmembrane region" description="Helical" evidence="13">
    <location>
        <begin position="12"/>
        <end position="39"/>
    </location>
</feature>
<dbReference type="PANTHER" id="PTHR14269">
    <property type="entry name" value="CDP-DIACYLGLYCEROL--GLYCEROL-3-PHOSPHATE 3-PHOSPHATIDYLTRANSFERASE-RELATED"/>
    <property type="match status" value="1"/>
</dbReference>
<evidence type="ECO:0000256" key="9">
    <source>
        <dbReference type="ARBA" id="ARBA00023209"/>
    </source>
</evidence>
<keyword evidence="5 13" id="KW-0812">Transmembrane</keyword>
<dbReference type="AlphaFoldDB" id="A0A1F6D2Q9"/>
<evidence type="ECO:0000313" key="15">
    <source>
        <dbReference type="Proteomes" id="UP000178606"/>
    </source>
</evidence>
<name>A0A1F6D2Q9_HANXR</name>
<evidence type="ECO:0000256" key="7">
    <source>
        <dbReference type="ARBA" id="ARBA00023098"/>
    </source>
</evidence>
<comment type="similarity">
    <text evidence="2 12">Belongs to the CDP-alcohol phosphatidyltransferase class-I family.</text>
</comment>
<keyword evidence="9" id="KW-0594">Phospholipid biosynthesis</keyword>
<organism evidence="14 15">
    <name type="scientific">Handelsmanbacteria sp. (strain RIFCSPLOWO2_12_FULL_64_10)</name>
    <dbReference type="NCBI Taxonomy" id="1817868"/>
    <lineage>
        <taxon>Bacteria</taxon>
        <taxon>Candidatus Handelsmaniibacteriota</taxon>
    </lineage>
</organism>
<keyword evidence="4 12" id="KW-0808">Transferase</keyword>
<evidence type="ECO:0000313" key="14">
    <source>
        <dbReference type="EMBL" id="OGG55723.1"/>
    </source>
</evidence>
<evidence type="ECO:0000256" key="6">
    <source>
        <dbReference type="ARBA" id="ARBA00022989"/>
    </source>
</evidence>
<evidence type="ECO:0000256" key="13">
    <source>
        <dbReference type="SAM" id="Phobius"/>
    </source>
</evidence>
<dbReference type="InterPro" id="IPR048254">
    <property type="entry name" value="CDP_ALCOHOL_P_TRANSF_CS"/>
</dbReference>
<dbReference type="Gene3D" id="1.20.120.1760">
    <property type="match status" value="1"/>
</dbReference>
<dbReference type="PROSITE" id="PS00379">
    <property type="entry name" value="CDP_ALCOHOL_P_TRANSF"/>
    <property type="match status" value="1"/>
</dbReference>
<comment type="caution">
    <text evidence="14">The sequence shown here is derived from an EMBL/GenBank/DDBJ whole genome shotgun (WGS) entry which is preliminary data.</text>
</comment>
<evidence type="ECO:0000256" key="12">
    <source>
        <dbReference type="RuleBase" id="RU003750"/>
    </source>
</evidence>
<evidence type="ECO:0000256" key="4">
    <source>
        <dbReference type="ARBA" id="ARBA00022679"/>
    </source>
</evidence>
<proteinExistence type="inferred from homology"/>
<dbReference type="InterPro" id="IPR004570">
    <property type="entry name" value="Phosphatidylglycerol_P_synth"/>
</dbReference>
<reference evidence="14 15" key="1">
    <citation type="journal article" date="2016" name="Nat. Commun.">
        <title>Thousands of microbial genomes shed light on interconnected biogeochemical processes in an aquifer system.</title>
        <authorList>
            <person name="Anantharaman K."/>
            <person name="Brown C.T."/>
            <person name="Hug L.A."/>
            <person name="Sharon I."/>
            <person name="Castelle C.J."/>
            <person name="Probst A.J."/>
            <person name="Thomas B.C."/>
            <person name="Singh A."/>
            <person name="Wilkins M.J."/>
            <person name="Karaoz U."/>
            <person name="Brodie E.L."/>
            <person name="Williams K.H."/>
            <person name="Hubbard S.S."/>
            <person name="Banfield J.F."/>
        </authorList>
    </citation>
    <scope>NUCLEOTIDE SEQUENCE [LARGE SCALE GENOMIC DNA]</scope>
    <source>
        <strain evidence="15">RIFCSPLOWO2_12_FULL_64_10</strain>
    </source>
</reference>
<accession>A0A1F6D2Q9</accession>
<feature type="transmembrane region" description="Helical" evidence="13">
    <location>
        <begin position="154"/>
        <end position="173"/>
    </location>
</feature>
<comment type="subcellular location">
    <subcellularLocation>
        <location evidence="1">Membrane</location>
        <topology evidence="1">Multi-pass membrane protein</topology>
    </subcellularLocation>
</comment>
<dbReference type="Pfam" id="PF01066">
    <property type="entry name" value="CDP-OH_P_transf"/>
    <property type="match status" value="1"/>
</dbReference>
<dbReference type="NCBIfam" id="TIGR00560">
    <property type="entry name" value="pgsA"/>
    <property type="match status" value="1"/>
</dbReference>
<sequence length="183" mass="20074">MTLANALTTFRLLMSPVFIAVFFWDNPLSVPLSLAIVLMSEGSDVLDGYLARSRGQVTAFGKIFDPLADSISRFTVFLCYLAAHLAPLWMVATILYRDMLVSTLRTAGASQGVIISARKSGKIKAVVQGTSIIAIQALRLIQESQDVVSNYVHGFMMAVTLITAWSAIDYVWGNRNVLAKIRK</sequence>
<feature type="transmembrane region" description="Helical" evidence="13">
    <location>
        <begin position="74"/>
        <end position="96"/>
    </location>
</feature>
<evidence type="ECO:0000256" key="1">
    <source>
        <dbReference type="ARBA" id="ARBA00004141"/>
    </source>
</evidence>
<dbReference type="InterPro" id="IPR050324">
    <property type="entry name" value="CDP-alcohol_PTase-I"/>
</dbReference>
<evidence type="ECO:0000256" key="5">
    <source>
        <dbReference type="ARBA" id="ARBA00022692"/>
    </source>
</evidence>